<dbReference type="AlphaFoldDB" id="A0A7I7RS79"/>
<gene>
    <name evidence="6" type="primary">fadD9</name>
    <name evidence="6" type="ORF">MARA_01050</name>
</gene>
<dbReference type="GO" id="GO:0016620">
    <property type="term" value="F:oxidoreductase activity, acting on the aldehyde or oxo group of donors, NAD or NADP as acceptor"/>
    <property type="evidence" value="ECO:0007669"/>
    <property type="project" value="InterPro"/>
</dbReference>
<keyword evidence="6" id="KW-0436">Ligase</keyword>
<dbReference type="PROSITE" id="PS50075">
    <property type="entry name" value="CARRIER"/>
    <property type="match status" value="1"/>
</dbReference>
<keyword evidence="2" id="KW-0597">Phosphoprotein</keyword>
<dbReference type="InterPro" id="IPR013120">
    <property type="entry name" value="FAR_NAD-bd"/>
</dbReference>
<dbReference type="GO" id="GO:0050661">
    <property type="term" value="F:NADP binding"/>
    <property type="evidence" value="ECO:0007669"/>
    <property type="project" value="InterPro"/>
</dbReference>
<keyword evidence="7" id="KW-1185">Reference proteome</keyword>
<dbReference type="KEGG" id="marz:MARA_01050"/>
<dbReference type="PROSITE" id="PS00455">
    <property type="entry name" value="AMP_BINDING"/>
    <property type="match status" value="1"/>
</dbReference>
<dbReference type="SUPFAM" id="SSF47336">
    <property type="entry name" value="ACP-like"/>
    <property type="match status" value="1"/>
</dbReference>
<dbReference type="GO" id="GO:0016020">
    <property type="term" value="C:membrane"/>
    <property type="evidence" value="ECO:0007669"/>
    <property type="project" value="TreeGrafter"/>
</dbReference>
<evidence type="ECO:0000313" key="7">
    <source>
        <dbReference type="Proteomes" id="UP000467428"/>
    </source>
</evidence>
<dbReference type="InterPro" id="IPR036736">
    <property type="entry name" value="ACP-like_sf"/>
</dbReference>
<dbReference type="Proteomes" id="UP000467428">
    <property type="component" value="Plasmid pJCM18538"/>
</dbReference>
<keyword evidence="3" id="KW-0547">Nucleotide-binding</keyword>
<dbReference type="Gene3D" id="1.10.1200.10">
    <property type="entry name" value="ACP-like"/>
    <property type="match status" value="1"/>
</dbReference>
<evidence type="ECO:0000256" key="2">
    <source>
        <dbReference type="ARBA" id="ARBA00022553"/>
    </source>
</evidence>
<evidence type="ECO:0000259" key="5">
    <source>
        <dbReference type="PROSITE" id="PS50075"/>
    </source>
</evidence>
<evidence type="ECO:0000313" key="6">
    <source>
        <dbReference type="EMBL" id="BBY46675.1"/>
    </source>
</evidence>
<dbReference type="PANTHER" id="PTHR43272:SF33">
    <property type="entry name" value="AMP-BINDING DOMAIN-CONTAINING PROTEIN-RELATED"/>
    <property type="match status" value="1"/>
</dbReference>
<keyword evidence="6" id="KW-0614">Plasmid</keyword>
<sequence>MISSLTSGPAPLNPGDRVVILGFSGIDYTVIDLAATLAGALVVPLQSGVATEQLSALADETQPVLIFTDVDLIEKAVDLALVAHAPPRIIAFGYDERVSAHRESLDAARVRASGERCDLVVEPLGDFSARGSRFRAPNRPDGDLDAPALLIYSSGSTGTPKGATISERAVVGFWKSLSSGAFGDAARYPAISLCALPLSHAAGRISVAMALWSGGTAYFTTNGDRPALMDDIALVRPTHLHLVPRMWEIVHHEVQIVVERLLAEGGGAHTSSSDIRSTIEEQLCESMIGGRQILAVVTGAPISTELKHWVQSFLDVPLIDLYGSTEAGMISINGRIVRPPVTEYRLADVPDLGYYSTDEPHPRGELLIKSGGLFGGYYRRPDVTSSVIDADGWYHTGDIVAQIGPDHVAYVDRTSNVLKLSQGEFVAAATLEGAYVSHPMIGQIYVYGSSTRSYLLAVIVPTAIALARSKGDRSLLRSLLTEALRETARHNALRAYEVPGDFLIEELPFALANGLLTGPGKPARAALKRRYGKVLEELYAANDESLGQRRRALAENRDSKSTRETVRDAALVVTGSPEADLPADSRFADIGGDSLSAVTFRNALRDLFGVEIPVSEILSPVTDLSVIADRVDAHRRSDSVRPTFASVHGANAREVRARDLALDAFIDAPTLHAGPSLPVTLTGSTVLLTGATGFLGRHVALRYLETAGWPVAKLICLIRGRDDADAAARLDRSFEGGDPFVYGRYLTLADTRLEVVAGDMTEFRLGLDDRTWQRLAATVDVIVDTAALVNHVLPYDELFDVNVGGAAELIRLAMTTMRKPIKYVSTIAVGDQISPPEFTECADVRAMSPIRRVGDEYANGYANSKWAAEVLLRQAHERCGIPVTVFRCDMILADVGLVGGLNLPDMFTRFVFSVLATGMAPDSFYTSLADGQNAAHYDALPVTFVAEAITGLAAASDPSAHVTYHVANPHSDGIGMDTFVDWLIEDGHAITRVGPYAEWLRRFETALRALPDEQRRLSLLPLLHDYRRPRRPDEGSAVPVDRFRAAVGHAGLGERGEIPHIQPSSVRLYAAELKRIGLL</sequence>
<geneLocation type="plasmid" evidence="6">
    <name>pJCM18538</name>
</geneLocation>
<dbReference type="Pfam" id="PF00501">
    <property type="entry name" value="AMP-binding"/>
    <property type="match status" value="1"/>
</dbReference>
<protein>
    <submittedName>
        <fullName evidence="6">Fatty-acid--CoA ligase FadD9</fullName>
    </submittedName>
</protein>
<dbReference type="Pfam" id="PF07993">
    <property type="entry name" value="NAD_binding_4"/>
    <property type="match status" value="1"/>
</dbReference>
<dbReference type="InterPro" id="IPR042099">
    <property type="entry name" value="ANL_N_sf"/>
</dbReference>
<evidence type="ECO:0000256" key="4">
    <source>
        <dbReference type="ARBA" id="ARBA00022840"/>
    </source>
</evidence>
<dbReference type="Gene3D" id="3.40.50.720">
    <property type="entry name" value="NAD(P)-binding Rossmann-like Domain"/>
    <property type="match status" value="1"/>
</dbReference>
<dbReference type="SMART" id="SM00823">
    <property type="entry name" value="PKS_PP"/>
    <property type="match status" value="1"/>
</dbReference>
<dbReference type="NCBIfam" id="TIGR01746">
    <property type="entry name" value="Thioester-redct"/>
    <property type="match status" value="1"/>
</dbReference>
<reference evidence="6 7" key="1">
    <citation type="journal article" date="2019" name="Emerg. Microbes Infect.">
        <title>Comprehensive subspecies identification of 175 nontuberculous mycobacteria species based on 7547 genomic profiles.</title>
        <authorList>
            <person name="Matsumoto Y."/>
            <person name="Kinjo T."/>
            <person name="Motooka D."/>
            <person name="Nabeya D."/>
            <person name="Jung N."/>
            <person name="Uechi K."/>
            <person name="Horii T."/>
            <person name="Iida T."/>
            <person name="Fujita J."/>
            <person name="Nakamura S."/>
        </authorList>
    </citation>
    <scope>NUCLEOTIDE SEQUENCE [LARGE SCALE GENOMIC DNA]</scope>
    <source>
        <strain evidence="6 7">JCM 18538</strain>
        <plasmid evidence="6">pJCM18538</plasmid>
    </source>
</reference>
<organism evidence="6 7">
    <name type="scientific">Mycolicibacterium arabiense</name>
    <dbReference type="NCBI Taxonomy" id="1286181"/>
    <lineage>
        <taxon>Bacteria</taxon>
        <taxon>Bacillati</taxon>
        <taxon>Actinomycetota</taxon>
        <taxon>Actinomycetes</taxon>
        <taxon>Mycobacteriales</taxon>
        <taxon>Mycobacteriaceae</taxon>
        <taxon>Mycolicibacterium</taxon>
    </lineage>
</organism>
<dbReference type="Gene3D" id="3.40.50.12780">
    <property type="entry name" value="N-terminal domain of ligase-like"/>
    <property type="match status" value="1"/>
</dbReference>
<dbReference type="PANTHER" id="PTHR43272">
    <property type="entry name" value="LONG-CHAIN-FATTY-ACID--COA LIGASE"/>
    <property type="match status" value="1"/>
</dbReference>
<name>A0A7I7RS79_9MYCO</name>
<dbReference type="InterPro" id="IPR020806">
    <property type="entry name" value="PKS_PP-bd"/>
</dbReference>
<dbReference type="GO" id="GO:0005524">
    <property type="term" value="F:ATP binding"/>
    <property type="evidence" value="ECO:0007669"/>
    <property type="project" value="UniProtKB-KW"/>
</dbReference>
<dbReference type="Pfam" id="PF00550">
    <property type="entry name" value="PP-binding"/>
    <property type="match status" value="1"/>
</dbReference>
<keyword evidence="1" id="KW-0596">Phosphopantetheine</keyword>
<proteinExistence type="predicted"/>
<accession>A0A7I7RS79</accession>
<dbReference type="GO" id="GO:0031177">
    <property type="term" value="F:phosphopantetheine binding"/>
    <property type="evidence" value="ECO:0007669"/>
    <property type="project" value="InterPro"/>
</dbReference>
<dbReference type="NCBIfam" id="NF041592">
    <property type="entry name" value="carboxyl_red"/>
    <property type="match status" value="1"/>
</dbReference>
<dbReference type="InterPro" id="IPR009081">
    <property type="entry name" value="PP-bd_ACP"/>
</dbReference>
<dbReference type="InterPro" id="IPR036291">
    <property type="entry name" value="NAD(P)-bd_dom_sf"/>
</dbReference>
<evidence type="ECO:0000256" key="1">
    <source>
        <dbReference type="ARBA" id="ARBA00022450"/>
    </source>
</evidence>
<keyword evidence="4" id="KW-0067">ATP-binding</keyword>
<dbReference type="InterPro" id="IPR020845">
    <property type="entry name" value="AMP-binding_CS"/>
</dbReference>
<evidence type="ECO:0000256" key="3">
    <source>
        <dbReference type="ARBA" id="ARBA00022741"/>
    </source>
</evidence>
<dbReference type="SUPFAM" id="SSF51735">
    <property type="entry name" value="NAD(P)-binding Rossmann-fold domains"/>
    <property type="match status" value="1"/>
</dbReference>
<dbReference type="GO" id="GO:0004467">
    <property type="term" value="F:long-chain fatty acid-CoA ligase activity"/>
    <property type="evidence" value="ECO:0007669"/>
    <property type="project" value="TreeGrafter"/>
</dbReference>
<dbReference type="InterPro" id="IPR046407">
    <property type="entry name" value="CAR"/>
</dbReference>
<dbReference type="SUPFAM" id="SSF56801">
    <property type="entry name" value="Acetyl-CoA synthetase-like"/>
    <property type="match status" value="1"/>
</dbReference>
<dbReference type="EMBL" id="AP022592">
    <property type="protein sequence ID" value="BBY46675.1"/>
    <property type="molecule type" value="Genomic_DNA"/>
</dbReference>
<feature type="domain" description="Carrier" evidence="5">
    <location>
        <begin position="557"/>
        <end position="635"/>
    </location>
</feature>
<dbReference type="InterPro" id="IPR010080">
    <property type="entry name" value="Thioester_reductase-like_dom"/>
</dbReference>
<dbReference type="InterPro" id="IPR000873">
    <property type="entry name" value="AMP-dep_synth/lig_dom"/>
</dbReference>